<feature type="transmembrane region" description="Helical" evidence="1">
    <location>
        <begin position="173"/>
        <end position="192"/>
    </location>
</feature>
<evidence type="ECO:0000313" key="3">
    <source>
        <dbReference type="Proteomes" id="UP000822688"/>
    </source>
</evidence>
<keyword evidence="1" id="KW-1133">Transmembrane helix</keyword>
<gene>
    <name evidence="2" type="ORF">KC19_9G045000</name>
</gene>
<feature type="transmembrane region" description="Helical" evidence="1">
    <location>
        <begin position="56"/>
        <end position="73"/>
    </location>
</feature>
<evidence type="ECO:0000313" key="2">
    <source>
        <dbReference type="EMBL" id="KAG0561204.1"/>
    </source>
</evidence>
<proteinExistence type="predicted"/>
<evidence type="ECO:0000256" key="1">
    <source>
        <dbReference type="SAM" id="Phobius"/>
    </source>
</evidence>
<keyword evidence="3" id="KW-1185">Reference proteome</keyword>
<feature type="transmembrane region" description="Helical" evidence="1">
    <location>
        <begin position="132"/>
        <end position="153"/>
    </location>
</feature>
<comment type="caution">
    <text evidence="2">The sequence shown here is derived from an EMBL/GenBank/DDBJ whole genome shotgun (WGS) entry which is preliminary data.</text>
</comment>
<sequence length="457" mass="51077">MAFKLRSSNEEKLHAEKHDSTALKELRGAAPPAHLSASTQRQDHHLRTATLKSGPMQLNSPVVAIVIIAFVFSLPDLAASQTLEAAFSQDAKLDYFCCTLLLSWWAGTWFLLRICEIHWKFNWYCILQRLKFVGGLLICASAAIGFTLVVFWSNGSTFMPQSSGTQTGPQISATLSTFLVWFAAGGCGVWTGRATMRQACALTDELATPRYRIALSRYFPNATSTLLAGSGISSEVQVMKAHLPMGYTLSGWSLSPTRWWAQQWQYYWNGPVFWDSSNAELYVVMRSTQERLGPESVSMISMNLLQSNVLGLGRIRIQAMLARLPNYVWQAQVCREIVKMLLEDEDVRSGLRSNNGELCGVKLIGGIVPFEEEDAYLANARSLANVGLLALWEDERVFCKLQRFIEDMYAALPTEVGKWQEDEVSDKVRELAMEVLLSIKEAKIGKTLVEVAVKHTK</sequence>
<organism evidence="2 3">
    <name type="scientific">Ceratodon purpureus</name>
    <name type="common">Fire moss</name>
    <name type="synonym">Dicranum purpureum</name>
    <dbReference type="NCBI Taxonomy" id="3225"/>
    <lineage>
        <taxon>Eukaryota</taxon>
        <taxon>Viridiplantae</taxon>
        <taxon>Streptophyta</taxon>
        <taxon>Embryophyta</taxon>
        <taxon>Bryophyta</taxon>
        <taxon>Bryophytina</taxon>
        <taxon>Bryopsida</taxon>
        <taxon>Dicranidae</taxon>
        <taxon>Pseudoditrichales</taxon>
        <taxon>Ditrichaceae</taxon>
        <taxon>Ceratodon</taxon>
    </lineage>
</organism>
<protein>
    <submittedName>
        <fullName evidence="2">Uncharacterized protein</fullName>
    </submittedName>
</protein>
<dbReference type="EMBL" id="CM026430">
    <property type="protein sequence ID" value="KAG0561204.1"/>
    <property type="molecule type" value="Genomic_DNA"/>
</dbReference>
<keyword evidence="1" id="KW-0812">Transmembrane</keyword>
<reference evidence="2" key="1">
    <citation type="submission" date="2020-06" db="EMBL/GenBank/DDBJ databases">
        <title>WGS assembly of Ceratodon purpureus strain R40.</title>
        <authorList>
            <person name="Carey S.B."/>
            <person name="Jenkins J."/>
            <person name="Shu S."/>
            <person name="Lovell J.T."/>
            <person name="Sreedasyam A."/>
            <person name="Maumus F."/>
            <person name="Tiley G.P."/>
            <person name="Fernandez-Pozo N."/>
            <person name="Barry K."/>
            <person name="Chen C."/>
            <person name="Wang M."/>
            <person name="Lipzen A."/>
            <person name="Daum C."/>
            <person name="Saski C.A."/>
            <person name="Payton A.C."/>
            <person name="Mcbreen J.C."/>
            <person name="Conrad R.E."/>
            <person name="Kollar L.M."/>
            <person name="Olsson S."/>
            <person name="Huttunen S."/>
            <person name="Landis J.B."/>
            <person name="Wickett N.J."/>
            <person name="Johnson M.G."/>
            <person name="Rensing S.A."/>
            <person name="Grimwood J."/>
            <person name="Schmutz J."/>
            <person name="Mcdaniel S.F."/>
        </authorList>
    </citation>
    <scope>NUCLEOTIDE SEQUENCE</scope>
    <source>
        <strain evidence="2">R40</strain>
    </source>
</reference>
<keyword evidence="1" id="KW-0472">Membrane</keyword>
<name>A0A8T0GSS4_CERPU</name>
<accession>A0A8T0GSS4</accession>
<feature type="transmembrane region" description="Helical" evidence="1">
    <location>
        <begin position="93"/>
        <end position="112"/>
    </location>
</feature>
<dbReference type="Proteomes" id="UP000822688">
    <property type="component" value="Chromosome 9"/>
</dbReference>
<dbReference type="AlphaFoldDB" id="A0A8T0GSS4"/>